<evidence type="ECO:0000256" key="2">
    <source>
        <dbReference type="ARBA" id="ARBA00012193"/>
    </source>
</evidence>
<dbReference type="SUPFAM" id="SSF56112">
    <property type="entry name" value="Protein kinase-like (PK-like)"/>
    <property type="match status" value="1"/>
</dbReference>
<dbReference type="NCBIfam" id="NF033068">
    <property type="entry name" value="APH_3p"/>
    <property type="match status" value="1"/>
</dbReference>
<dbReference type="EMBL" id="JACLAX010000006">
    <property type="protein sequence ID" value="MBC2669160.1"/>
    <property type="molecule type" value="Genomic_DNA"/>
</dbReference>
<evidence type="ECO:0000256" key="10">
    <source>
        <dbReference type="PIRNR" id="PIRNR000706"/>
    </source>
</evidence>
<comment type="caution">
    <text evidence="14">The sequence shown here is derived from an EMBL/GenBank/DDBJ whole genome shotgun (WGS) entry which is preliminary data.</text>
</comment>
<keyword evidence="15" id="KW-1185">Reference proteome</keyword>
<dbReference type="PIRSF" id="PIRSF000706">
    <property type="entry name" value="Kanamycin_kin"/>
    <property type="match status" value="1"/>
</dbReference>
<evidence type="ECO:0000256" key="4">
    <source>
        <dbReference type="ARBA" id="ARBA00022679"/>
    </source>
</evidence>
<accession>A0A7X1FY73</accession>
<keyword evidence="6 10" id="KW-0418">Kinase</keyword>
<evidence type="ECO:0000256" key="11">
    <source>
        <dbReference type="PIRSR" id="PIRSR000706-1"/>
    </source>
</evidence>
<protein>
    <recommendedName>
        <fullName evidence="3">Aminoglycoside 3'-phosphotransferase</fullName>
        <ecNumber evidence="2">2.7.1.95</ecNumber>
    </recommendedName>
</protein>
<keyword evidence="12" id="KW-0460">Magnesium</keyword>
<dbReference type="Gene3D" id="3.30.200.20">
    <property type="entry name" value="Phosphorylase Kinase, domain 1"/>
    <property type="match status" value="1"/>
</dbReference>
<evidence type="ECO:0000256" key="7">
    <source>
        <dbReference type="ARBA" id="ARBA00022840"/>
    </source>
</evidence>
<evidence type="ECO:0000256" key="9">
    <source>
        <dbReference type="ARBA" id="ARBA00048925"/>
    </source>
</evidence>
<keyword evidence="4 10" id="KW-0808">Transferase</keyword>
<dbReference type="Proteomes" id="UP000551327">
    <property type="component" value="Unassembled WGS sequence"/>
</dbReference>
<name>A0A7X1FY73_9SPHN</name>
<evidence type="ECO:0000313" key="15">
    <source>
        <dbReference type="Proteomes" id="UP000551327"/>
    </source>
</evidence>
<feature type="domain" description="Aminoglycoside phosphotransferase" evidence="13">
    <location>
        <begin position="19"/>
        <end position="254"/>
    </location>
</feature>
<feature type="active site" description="Proton acceptor" evidence="11">
    <location>
        <position position="190"/>
    </location>
</feature>
<reference evidence="14 15" key="1">
    <citation type="submission" date="2020-08" db="EMBL/GenBank/DDBJ databases">
        <title>The genome sequence of type strain Novosphingobium piscinae KCTC 42194.</title>
        <authorList>
            <person name="Liu Y."/>
        </authorList>
    </citation>
    <scope>NUCLEOTIDE SEQUENCE [LARGE SCALE GENOMIC DNA]</scope>
    <source>
        <strain evidence="14 15">KCTC 42194</strain>
    </source>
</reference>
<dbReference type="InterPro" id="IPR051678">
    <property type="entry name" value="AGP_Transferase"/>
</dbReference>
<dbReference type="GO" id="GO:0008910">
    <property type="term" value="F:kanamycin kinase activity"/>
    <property type="evidence" value="ECO:0007669"/>
    <property type="project" value="UniProtKB-EC"/>
</dbReference>
<evidence type="ECO:0000256" key="3">
    <source>
        <dbReference type="ARBA" id="ARBA00017903"/>
    </source>
</evidence>
<feature type="binding site" evidence="12">
    <location>
        <position position="208"/>
    </location>
    <ligand>
        <name>Mg(2+)</name>
        <dbReference type="ChEBI" id="CHEBI:18420"/>
    </ligand>
</feature>
<dbReference type="InterPro" id="IPR011009">
    <property type="entry name" value="Kinase-like_dom_sf"/>
</dbReference>
<sequence>MPSHLPDRLAGRLAGYRTEPVEAGESGAVVIRLTPTGTGSPLYLKSAAGAAAAAELAAETMRLRWLASRVPAPTVVDWVTEPDRAWLLMTALPGATAAAQLERAAPAEQGAIVAALAALLNRLQALPIASCPFDASDSRRLDQARARIDAGQVDPADFDAERAGWTPEQVWAALRNARPTRTEPVVSHGDFTLENVVIAPDGRAGCIDVGRLGVADRYQDIALAWRGLADHGAALQRRFLQAVAADPVDAERLRFHLLLDELF</sequence>
<dbReference type="InterPro" id="IPR024165">
    <property type="entry name" value="Kan/Strep_kinase"/>
</dbReference>
<feature type="binding site" evidence="12">
    <location>
        <position position="195"/>
    </location>
    <ligand>
        <name>Mg(2+)</name>
        <dbReference type="ChEBI" id="CHEBI:18420"/>
    </ligand>
</feature>
<evidence type="ECO:0000256" key="6">
    <source>
        <dbReference type="ARBA" id="ARBA00022777"/>
    </source>
</evidence>
<keyword evidence="5 10" id="KW-0547">Nucleotide-binding</keyword>
<gene>
    <name evidence="14" type="ORF">H7F53_08390</name>
</gene>
<dbReference type="PANTHER" id="PTHR21310:SF41">
    <property type="entry name" value="3'-PHOSPHOTRANSFERASE, PUTATIVE-RELATED"/>
    <property type="match status" value="1"/>
</dbReference>
<comment type="similarity">
    <text evidence="1 10">Belongs to the aminoglycoside phosphotransferase family.</text>
</comment>
<evidence type="ECO:0000259" key="13">
    <source>
        <dbReference type="Pfam" id="PF01636"/>
    </source>
</evidence>
<dbReference type="EC" id="2.7.1.95" evidence="2"/>
<dbReference type="GO" id="GO:0005524">
    <property type="term" value="F:ATP binding"/>
    <property type="evidence" value="ECO:0007669"/>
    <property type="project" value="UniProtKB-KW"/>
</dbReference>
<keyword evidence="12" id="KW-0479">Metal-binding</keyword>
<evidence type="ECO:0000256" key="5">
    <source>
        <dbReference type="ARBA" id="ARBA00022741"/>
    </source>
</evidence>
<comment type="catalytic activity">
    <reaction evidence="9">
        <text>kanamycin A + ATP = kanamycin 3'-phosphate + ADP + H(+)</text>
        <dbReference type="Rhea" id="RHEA:24256"/>
        <dbReference type="ChEBI" id="CHEBI:15378"/>
        <dbReference type="ChEBI" id="CHEBI:30616"/>
        <dbReference type="ChEBI" id="CHEBI:57909"/>
        <dbReference type="ChEBI" id="CHEBI:58214"/>
        <dbReference type="ChEBI" id="CHEBI:456216"/>
        <dbReference type="EC" id="2.7.1.95"/>
    </reaction>
</comment>
<evidence type="ECO:0000256" key="8">
    <source>
        <dbReference type="ARBA" id="ARBA00023251"/>
    </source>
</evidence>
<dbReference type="GO" id="GO:0046872">
    <property type="term" value="F:metal ion binding"/>
    <property type="evidence" value="ECO:0007669"/>
    <property type="project" value="UniProtKB-KW"/>
</dbReference>
<evidence type="ECO:0000313" key="14">
    <source>
        <dbReference type="EMBL" id="MBC2669160.1"/>
    </source>
</evidence>
<organism evidence="14 15">
    <name type="scientific">Novosphingobium piscinae</name>
    <dbReference type="NCBI Taxonomy" id="1507448"/>
    <lineage>
        <taxon>Bacteria</taxon>
        <taxon>Pseudomonadati</taxon>
        <taxon>Pseudomonadota</taxon>
        <taxon>Alphaproteobacteria</taxon>
        <taxon>Sphingomonadales</taxon>
        <taxon>Sphingomonadaceae</taxon>
        <taxon>Novosphingobium</taxon>
    </lineage>
</organism>
<dbReference type="GO" id="GO:0046677">
    <property type="term" value="P:response to antibiotic"/>
    <property type="evidence" value="ECO:0007669"/>
    <property type="project" value="UniProtKB-KW"/>
</dbReference>
<proteinExistence type="inferred from homology"/>
<dbReference type="RefSeq" id="WP_185679039.1">
    <property type="nucleotide sequence ID" value="NZ_JACLAX010000006.1"/>
</dbReference>
<evidence type="ECO:0000256" key="12">
    <source>
        <dbReference type="PIRSR" id="PIRSR000706-2"/>
    </source>
</evidence>
<keyword evidence="8 10" id="KW-0046">Antibiotic resistance</keyword>
<dbReference type="PANTHER" id="PTHR21310">
    <property type="entry name" value="AMINOGLYCOSIDE PHOSPHOTRANSFERASE-RELATED-RELATED"/>
    <property type="match status" value="1"/>
</dbReference>
<dbReference type="AlphaFoldDB" id="A0A7X1FY73"/>
<dbReference type="CDD" id="cd05150">
    <property type="entry name" value="APH"/>
    <property type="match status" value="1"/>
</dbReference>
<dbReference type="InterPro" id="IPR002575">
    <property type="entry name" value="Aminoglycoside_PTrfase"/>
</dbReference>
<dbReference type="Gene3D" id="3.90.1200.10">
    <property type="match status" value="1"/>
</dbReference>
<keyword evidence="7 10" id="KW-0067">ATP-binding</keyword>
<evidence type="ECO:0000256" key="1">
    <source>
        <dbReference type="ARBA" id="ARBA00006219"/>
    </source>
</evidence>
<dbReference type="Pfam" id="PF01636">
    <property type="entry name" value="APH"/>
    <property type="match status" value="1"/>
</dbReference>